<dbReference type="InterPro" id="IPR018517">
    <property type="entry name" value="tRNA_hU_synthase_CS"/>
</dbReference>
<dbReference type="InterPro" id="IPR019734">
    <property type="entry name" value="TPR_rpt"/>
</dbReference>
<evidence type="ECO:0000256" key="4">
    <source>
        <dbReference type="ARBA" id="ARBA00022630"/>
    </source>
</evidence>
<dbReference type="GO" id="GO:0003723">
    <property type="term" value="F:RNA binding"/>
    <property type="evidence" value="ECO:0007669"/>
    <property type="project" value="TreeGrafter"/>
</dbReference>
<reference evidence="21" key="1">
    <citation type="submission" date="2021-01" db="EMBL/GenBank/DDBJ databases">
        <authorList>
            <person name="Corre E."/>
            <person name="Pelletier E."/>
            <person name="Niang G."/>
            <person name="Scheremetjew M."/>
            <person name="Finn R."/>
            <person name="Kale V."/>
            <person name="Holt S."/>
            <person name="Cochrane G."/>
            <person name="Meng A."/>
            <person name="Brown T."/>
            <person name="Cohen L."/>
        </authorList>
    </citation>
    <scope>NUCLEOTIDE SEQUENCE</scope>
    <source>
        <strain evidence="21">379</strain>
    </source>
</reference>
<dbReference type="Gene3D" id="3.20.20.70">
    <property type="entry name" value="Aldolase class I"/>
    <property type="match status" value="1"/>
</dbReference>
<accession>A0A7S3X585</accession>
<keyword evidence="7" id="KW-0819">tRNA processing</keyword>
<dbReference type="AlphaFoldDB" id="A0A7S3X585"/>
<dbReference type="InterPro" id="IPR013785">
    <property type="entry name" value="Aldolase_TIM"/>
</dbReference>
<evidence type="ECO:0000256" key="18">
    <source>
        <dbReference type="ARBA" id="ARBA00049513"/>
    </source>
</evidence>
<evidence type="ECO:0000256" key="17">
    <source>
        <dbReference type="ARBA" id="ARBA00049447"/>
    </source>
</evidence>
<gene>
    <name evidence="21" type="ORF">EHUX00137_LOCUS45987</name>
</gene>
<evidence type="ECO:0000256" key="13">
    <source>
        <dbReference type="ARBA" id="ARBA00023002"/>
    </source>
</evidence>
<comment type="catalytic activity">
    <reaction evidence="18">
        <text>5,6-dihydrouridine(47) in tRNA + NADP(+) = uridine(47) in tRNA + NADPH + H(+)</text>
        <dbReference type="Rhea" id="RHEA:53360"/>
        <dbReference type="Rhea" id="RHEA-COMP:13539"/>
        <dbReference type="Rhea" id="RHEA-COMP:13540"/>
        <dbReference type="ChEBI" id="CHEBI:15378"/>
        <dbReference type="ChEBI" id="CHEBI:57783"/>
        <dbReference type="ChEBI" id="CHEBI:58349"/>
        <dbReference type="ChEBI" id="CHEBI:65315"/>
        <dbReference type="ChEBI" id="CHEBI:74443"/>
        <dbReference type="EC" id="1.3.1.89"/>
    </reaction>
    <physiologicalReaction direction="right-to-left" evidence="18">
        <dbReference type="Rhea" id="RHEA:53362"/>
    </physiologicalReaction>
</comment>
<evidence type="ECO:0000256" key="8">
    <source>
        <dbReference type="ARBA" id="ARBA00022723"/>
    </source>
</evidence>
<name>A0A7S3X585_EMIHU</name>
<evidence type="ECO:0000256" key="1">
    <source>
        <dbReference type="ARBA" id="ARBA00001917"/>
    </source>
</evidence>
<protein>
    <recommendedName>
        <fullName evidence="3">tRNA-dihydrouridine(47) synthase [NAD(P)(+)]</fullName>
        <ecNumber evidence="3">1.3.1.89</ecNumber>
    </recommendedName>
</protein>
<evidence type="ECO:0000256" key="19">
    <source>
        <dbReference type="PROSITE-ProRule" id="PRU00339"/>
    </source>
</evidence>
<evidence type="ECO:0000256" key="7">
    <source>
        <dbReference type="ARBA" id="ARBA00022694"/>
    </source>
</evidence>
<dbReference type="GO" id="GO:0102265">
    <property type="term" value="F:tRNA-dihydrouridine47 synthase activity"/>
    <property type="evidence" value="ECO:0007669"/>
    <property type="project" value="UniProtKB-EC"/>
</dbReference>
<dbReference type="PROSITE" id="PS01136">
    <property type="entry name" value="UPF0034"/>
    <property type="match status" value="1"/>
</dbReference>
<dbReference type="GO" id="GO:0006397">
    <property type="term" value="P:mRNA processing"/>
    <property type="evidence" value="ECO:0007669"/>
    <property type="project" value="UniProtKB-KW"/>
</dbReference>
<dbReference type="SUPFAM" id="SSF51395">
    <property type="entry name" value="FMN-linked oxidoreductases"/>
    <property type="match status" value="1"/>
</dbReference>
<feature type="domain" description="DUS-like FMN-binding" evidence="20">
    <location>
        <begin position="86"/>
        <end position="319"/>
    </location>
</feature>
<evidence type="ECO:0000256" key="11">
    <source>
        <dbReference type="ARBA" id="ARBA00022833"/>
    </source>
</evidence>
<keyword evidence="11" id="KW-0862">Zinc</keyword>
<comment type="similarity">
    <text evidence="2">Belongs to the Dus family. Dus3 subfamily.</text>
</comment>
<keyword evidence="19" id="KW-0802">TPR repeat</keyword>
<evidence type="ECO:0000259" key="20">
    <source>
        <dbReference type="Pfam" id="PF01207"/>
    </source>
</evidence>
<dbReference type="FunFam" id="3.20.20.70:FF:000067">
    <property type="entry name" value="tRNA-dihydrouridine(47) synthase [NAD(P)(+)]"/>
    <property type="match status" value="1"/>
</dbReference>
<evidence type="ECO:0000256" key="3">
    <source>
        <dbReference type="ARBA" id="ARBA00012376"/>
    </source>
</evidence>
<evidence type="ECO:0000313" key="21">
    <source>
        <dbReference type="EMBL" id="CAE0597141.1"/>
    </source>
</evidence>
<proteinExistence type="inferred from homology"/>
<comment type="catalytic activity">
    <reaction evidence="15">
        <text>5,6-dihydrouridine(47) in tRNA + NAD(+) = uridine(47) in tRNA + NADH + H(+)</text>
        <dbReference type="Rhea" id="RHEA:53364"/>
        <dbReference type="Rhea" id="RHEA-COMP:13539"/>
        <dbReference type="Rhea" id="RHEA-COMP:13540"/>
        <dbReference type="ChEBI" id="CHEBI:15378"/>
        <dbReference type="ChEBI" id="CHEBI:57540"/>
        <dbReference type="ChEBI" id="CHEBI:57945"/>
        <dbReference type="ChEBI" id="CHEBI:65315"/>
        <dbReference type="ChEBI" id="CHEBI:74443"/>
        <dbReference type="EC" id="1.3.1.89"/>
    </reaction>
    <physiologicalReaction direction="right-to-left" evidence="15">
        <dbReference type="Rhea" id="RHEA:53366"/>
    </physiologicalReaction>
</comment>
<keyword evidence="5" id="KW-0288">FMN</keyword>
<sequence length="436" mass="47905">MSSSAEDAKTLGNRAFAKGKYAAAVEAYTEAISLSPRPVYYTNRANAHMKRGAWRAAADDCASALALGSVATRERRAVDWRGKLYLAPLTTVGNLPYRRVCKGYGADITCSEMAMATNLLQGQASEWALLRRHVSEDVFGVQIAGNSAETMARVAQLIEAETEVDFVDINMGCPIDLVCNRGMGAGLAQRANKVQGIVRVMSQQLSCPLTVKLRTGYDMDKPTAHRLVPQLPGWGAAAVTLHGRSRQQRYTKLADWDYISQCASACPAPLIGNGDAFSYEDVDNALKSETGISSVMLARGALVKPWLFTEVKERRHWDISASERLDMLRGFVRFGLEHWGTDTLGVARTRNFLLEWLSFLHRYVPVGLLERLPCRINERPPTYFGRNDLETLMASSMASDWVKISEMLLGPVPADFHFTPKHKANAAASAAITAEG</sequence>
<evidence type="ECO:0000256" key="10">
    <source>
        <dbReference type="ARBA" id="ARBA00022771"/>
    </source>
</evidence>
<dbReference type="CDD" id="cd02801">
    <property type="entry name" value="DUS_like_FMN"/>
    <property type="match status" value="1"/>
</dbReference>
<keyword evidence="9" id="KW-0677">Repeat</keyword>
<keyword evidence="14" id="KW-0520">NAD</keyword>
<comment type="catalytic activity">
    <reaction evidence="16">
        <text>a 5,6-dihydrouridine in mRNA + NAD(+) = a uridine in mRNA + NADH + H(+)</text>
        <dbReference type="Rhea" id="RHEA:69851"/>
        <dbReference type="Rhea" id="RHEA-COMP:14658"/>
        <dbReference type="Rhea" id="RHEA-COMP:17789"/>
        <dbReference type="ChEBI" id="CHEBI:15378"/>
        <dbReference type="ChEBI" id="CHEBI:57540"/>
        <dbReference type="ChEBI" id="CHEBI:57945"/>
        <dbReference type="ChEBI" id="CHEBI:65315"/>
        <dbReference type="ChEBI" id="CHEBI:74443"/>
    </reaction>
    <physiologicalReaction direction="right-to-left" evidence="16">
        <dbReference type="Rhea" id="RHEA:69853"/>
    </physiologicalReaction>
</comment>
<evidence type="ECO:0000256" key="15">
    <source>
        <dbReference type="ARBA" id="ARBA00048266"/>
    </source>
</evidence>
<evidence type="ECO:0000256" key="14">
    <source>
        <dbReference type="ARBA" id="ARBA00023027"/>
    </source>
</evidence>
<evidence type="ECO:0000256" key="9">
    <source>
        <dbReference type="ARBA" id="ARBA00022737"/>
    </source>
</evidence>
<dbReference type="PANTHER" id="PTHR45846">
    <property type="entry name" value="TRNA-DIHYDROURIDINE(47) SYNTHASE [NAD(P)(+)]-LIKE"/>
    <property type="match status" value="1"/>
</dbReference>
<evidence type="ECO:0000256" key="12">
    <source>
        <dbReference type="ARBA" id="ARBA00022857"/>
    </source>
</evidence>
<dbReference type="PROSITE" id="PS50005">
    <property type="entry name" value="TPR"/>
    <property type="match status" value="1"/>
</dbReference>
<dbReference type="Gene3D" id="1.25.40.10">
    <property type="entry name" value="Tetratricopeptide repeat domain"/>
    <property type="match status" value="1"/>
</dbReference>
<evidence type="ECO:0000256" key="2">
    <source>
        <dbReference type="ARBA" id="ARBA00005451"/>
    </source>
</evidence>
<dbReference type="SUPFAM" id="SSF48452">
    <property type="entry name" value="TPR-like"/>
    <property type="match status" value="1"/>
</dbReference>
<keyword evidence="4" id="KW-0285">Flavoprotein</keyword>
<keyword evidence="6" id="KW-0507">mRNA processing</keyword>
<dbReference type="InterPro" id="IPR011990">
    <property type="entry name" value="TPR-like_helical_dom_sf"/>
</dbReference>
<evidence type="ECO:0000256" key="6">
    <source>
        <dbReference type="ARBA" id="ARBA00022664"/>
    </source>
</evidence>
<dbReference type="EMBL" id="HBIR01059150">
    <property type="protein sequence ID" value="CAE0597141.1"/>
    <property type="molecule type" value="Transcribed_RNA"/>
</dbReference>
<evidence type="ECO:0000256" key="5">
    <source>
        <dbReference type="ARBA" id="ARBA00022643"/>
    </source>
</evidence>
<keyword evidence="10" id="KW-0863">Zinc-finger</keyword>
<dbReference type="PANTHER" id="PTHR45846:SF1">
    <property type="entry name" value="TRNA-DIHYDROURIDINE(47) SYNTHASE [NAD(P)(+)]-LIKE"/>
    <property type="match status" value="1"/>
</dbReference>
<dbReference type="InterPro" id="IPR035587">
    <property type="entry name" value="DUS-like_FMN-bd"/>
</dbReference>
<dbReference type="GO" id="GO:0008270">
    <property type="term" value="F:zinc ion binding"/>
    <property type="evidence" value="ECO:0007669"/>
    <property type="project" value="UniProtKB-KW"/>
</dbReference>
<comment type="catalytic activity">
    <reaction evidence="17">
        <text>a 5,6-dihydrouridine in mRNA + NADP(+) = a uridine in mRNA + NADPH + H(+)</text>
        <dbReference type="Rhea" id="RHEA:69855"/>
        <dbReference type="Rhea" id="RHEA-COMP:14658"/>
        <dbReference type="Rhea" id="RHEA-COMP:17789"/>
        <dbReference type="ChEBI" id="CHEBI:15378"/>
        <dbReference type="ChEBI" id="CHEBI:57783"/>
        <dbReference type="ChEBI" id="CHEBI:58349"/>
        <dbReference type="ChEBI" id="CHEBI:65315"/>
        <dbReference type="ChEBI" id="CHEBI:74443"/>
    </reaction>
    <physiologicalReaction direction="right-to-left" evidence="17">
        <dbReference type="Rhea" id="RHEA:69857"/>
    </physiologicalReaction>
</comment>
<organism evidence="21">
    <name type="scientific">Emiliania huxleyi</name>
    <name type="common">Coccolithophore</name>
    <name type="synonym">Pontosphaera huxleyi</name>
    <dbReference type="NCBI Taxonomy" id="2903"/>
    <lineage>
        <taxon>Eukaryota</taxon>
        <taxon>Haptista</taxon>
        <taxon>Haptophyta</taxon>
        <taxon>Prymnesiophyceae</taxon>
        <taxon>Isochrysidales</taxon>
        <taxon>Noelaerhabdaceae</taxon>
        <taxon>Emiliania</taxon>
    </lineage>
</organism>
<keyword evidence="8" id="KW-0479">Metal-binding</keyword>
<dbReference type="Pfam" id="PF01207">
    <property type="entry name" value="Dus"/>
    <property type="match status" value="1"/>
</dbReference>
<comment type="cofactor">
    <cofactor evidence="1">
        <name>FMN</name>
        <dbReference type="ChEBI" id="CHEBI:58210"/>
    </cofactor>
</comment>
<dbReference type="EC" id="1.3.1.89" evidence="3"/>
<feature type="repeat" description="TPR" evidence="19">
    <location>
        <begin position="5"/>
        <end position="38"/>
    </location>
</feature>
<keyword evidence="13" id="KW-0560">Oxidoreductase</keyword>
<dbReference type="GO" id="GO:0050660">
    <property type="term" value="F:flavin adenine dinucleotide binding"/>
    <property type="evidence" value="ECO:0007669"/>
    <property type="project" value="InterPro"/>
</dbReference>
<keyword evidence="12" id="KW-0521">NADP</keyword>
<evidence type="ECO:0000256" key="16">
    <source>
        <dbReference type="ARBA" id="ARBA00048342"/>
    </source>
</evidence>